<dbReference type="Gene3D" id="1.10.3210.10">
    <property type="entry name" value="Hypothetical protein af1432"/>
    <property type="match status" value="1"/>
</dbReference>
<evidence type="ECO:0000313" key="3">
    <source>
        <dbReference type="Proteomes" id="UP001528823"/>
    </source>
</evidence>
<evidence type="ECO:0000313" key="2">
    <source>
        <dbReference type="EMBL" id="MDE1460429.1"/>
    </source>
</evidence>
<comment type="caution">
    <text evidence="2">The sequence shown here is derived from an EMBL/GenBank/DDBJ whole genome shotgun (WGS) entry which is preliminary data.</text>
</comment>
<reference evidence="2 3" key="1">
    <citation type="submission" date="2022-11" db="EMBL/GenBank/DDBJ databases">
        <title>Spartinivicinus poritis sp. nov., isolated from scleractinian coral Porites lutea.</title>
        <authorList>
            <person name="Zhang G."/>
            <person name="Cai L."/>
            <person name="Wei Q."/>
        </authorList>
    </citation>
    <scope>NUCLEOTIDE SEQUENCE [LARGE SCALE GENOMIC DNA]</scope>
    <source>
        <strain evidence="2 3">A2-2</strain>
    </source>
</reference>
<name>A0ABT5U245_9GAMM</name>
<dbReference type="Pfam" id="PF04073">
    <property type="entry name" value="tRNA_edit"/>
    <property type="match status" value="1"/>
</dbReference>
<dbReference type="Pfam" id="PF08668">
    <property type="entry name" value="HDOD"/>
    <property type="match status" value="1"/>
</dbReference>
<dbReference type="Gene3D" id="3.90.960.10">
    <property type="entry name" value="YbaK/aminoacyl-tRNA synthetase-associated domain"/>
    <property type="match status" value="1"/>
</dbReference>
<dbReference type="InterPro" id="IPR007214">
    <property type="entry name" value="YbaK/aa-tRNA-synth-assoc-dom"/>
</dbReference>
<evidence type="ECO:0000259" key="1">
    <source>
        <dbReference type="PROSITE" id="PS51833"/>
    </source>
</evidence>
<feature type="domain" description="HDOD" evidence="1">
    <location>
        <begin position="191"/>
        <end position="403"/>
    </location>
</feature>
<proteinExistence type="predicted"/>
<accession>A0ABT5U245</accession>
<dbReference type="RefSeq" id="WP_274686802.1">
    <property type="nucleotide sequence ID" value="NZ_JAPMOU010000001.1"/>
</dbReference>
<sequence>MHIATRVKRYLAAKGVSFQTLQIRRDVPFLAAIKQIGIQPQQLALPSMYRMNQQLLMVVRGADQVVSQTQLGKLLGHPVTPLTVSVVNKIFADCEPGATPALSEPYRLRCVIDSQLLCANKVYFVAGCSSFLIGVAVDEFKFLNPHALFVSFPDTAIEEEDQQQSSAANKPLISHTCCYSDASMSQGGNGLIDWPQQNELVAELLTEKSDDTAFVISQLKNAPGIKKHLIQYVSTLSRHSDVLGATEDFHDLETVIQSLTPRIAANLAIGILILQQLRTPLRGVVGKSAWWRVALYSSRLAQKIAAECDQLQDKQHTAHLLGLIHQMGILAIGHFYPPEFVLLNKMANANPREPVRNLASKLVRLGQANSVLRMGYPALGACLLLKWGWPSHLCESIGAHLQPVDVIKDDKMALLLSLVNCLLSEYQIGYRTTGASSEHYCKALTIPKQLVQQLANETLCEYQCLSQINHSLVA</sequence>
<dbReference type="EMBL" id="JAPMOU010000001">
    <property type="protein sequence ID" value="MDE1460429.1"/>
    <property type="molecule type" value="Genomic_DNA"/>
</dbReference>
<dbReference type="InterPro" id="IPR013976">
    <property type="entry name" value="HDOD"/>
</dbReference>
<dbReference type="SUPFAM" id="SSF55826">
    <property type="entry name" value="YbaK/ProRS associated domain"/>
    <property type="match status" value="1"/>
</dbReference>
<organism evidence="2 3">
    <name type="scientific">Spartinivicinus poritis</name>
    <dbReference type="NCBI Taxonomy" id="2994640"/>
    <lineage>
        <taxon>Bacteria</taxon>
        <taxon>Pseudomonadati</taxon>
        <taxon>Pseudomonadota</taxon>
        <taxon>Gammaproteobacteria</taxon>
        <taxon>Oceanospirillales</taxon>
        <taxon>Zooshikellaceae</taxon>
        <taxon>Spartinivicinus</taxon>
    </lineage>
</organism>
<dbReference type="Proteomes" id="UP001528823">
    <property type="component" value="Unassembled WGS sequence"/>
</dbReference>
<dbReference type="PROSITE" id="PS51833">
    <property type="entry name" value="HDOD"/>
    <property type="match status" value="1"/>
</dbReference>
<protein>
    <submittedName>
        <fullName evidence="2">HDOD domain-containing protein</fullName>
    </submittedName>
</protein>
<dbReference type="InterPro" id="IPR036754">
    <property type="entry name" value="YbaK/aa-tRNA-synt-asso_dom_sf"/>
</dbReference>
<dbReference type="SUPFAM" id="SSF109604">
    <property type="entry name" value="HD-domain/PDEase-like"/>
    <property type="match status" value="1"/>
</dbReference>
<keyword evidence="3" id="KW-1185">Reference proteome</keyword>
<gene>
    <name evidence="2" type="ORF">ORQ98_00480</name>
</gene>